<dbReference type="InterPro" id="IPR024406">
    <property type="entry name" value="TAC-10"/>
</dbReference>
<keyword evidence="3" id="KW-1185">Reference proteome</keyword>
<organism evidence="1">
    <name type="scientific">Capitella teleta</name>
    <name type="common">Polychaete worm</name>
    <dbReference type="NCBI Taxonomy" id="283909"/>
    <lineage>
        <taxon>Eukaryota</taxon>
        <taxon>Metazoa</taxon>
        <taxon>Spiralia</taxon>
        <taxon>Lophotrochozoa</taxon>
        <taxon>Annelida</taxon>
        <taxon>Polychaeta</taxon>
        <taxon>Sedentaria</taxon>
        <taxon>Scolecida</taxon>
        <taxon>Capitellidae</taxon>
        <taxon>Capitella</taxon>
    </lineage>
</organism>
<accession>R7UB08</accession>
<reference evidence="1 3" key="2">
    <citation type="journal article" date="2013" name="Nature">
        <title>Insights into bilaterian evolution from three spiralian genomes.</title>
        <authorList>
            <person name="Simakov O."/>
            <person name="Marletaz F."/>
            <person name="Cho S.J."/>
            <person name="Edsinger-Gonzales E."/>
            <person name="Havlak P."/>
            <person name="Hellsten U."/>
            <person name="Kuo D.H."/>
            <person name="Larsson T."/>
            <person name="Lv J."/>
            <person name="Arendt D."/>
            <person name="Savage R."/>
            <person name="Osoegawa K."/>
            <person name="de Jong P."/>
            <person name="Grimwood J."/>
            <person name="Chapman J.A."/>
            <person name="Shapiro H."/>
            <person name="Aerts A."/>
            <person name="Otillar R.P."/>
            <person name="Terry A.Y."/>
            <person name="Boore J.L."/>
            <person name="Grigoriev I.V."/>
            <person name="Lindberg D.R."/>
            <person name="Seaver E.C."/>
            <person name="Weisblat D.A."/>
            <person name="Putnam N.H."/>
            <person name="Rokhsar D.S."/>
        </authorList>
    </citation>
    <scope>NUCLEOTIDE SEQUENCE</scope>
    <source>
        <strain evidence="1 3">I ESC-2004</strain>
    </source>
</reference>
<evidence type="ECO:0000313" key="1">
    <source>
        <dbReference type="EMBL" id="ELU00973.1"/>
    </source>
</evidence>
<dbReference type="EnsemblMetazoa" id="CapteT196235">
    <property type="protein sequence ID" value="CapteP196235"/>
    <property type="gene ID" value="CapteG196235"/>
</dbReference>
<reference evidence="3" key="1">
    <citation type="submission" date="2012-12" db="EMBL/GenBank/DDBJ databases">
        <authorList>
            <person name="Hellsten U."/>
            <person name="Grimwood J."/>
            <person name="Chapman J.A."/>
            <person name="Shapiro H."/>
            <person name="Aerts A."/>
            <person name="Otillar R.P."/>
            <person name="Terry A.Y."/>
            <person name="Boore J.L."/>
            <person name="Simakov O."/>
            <person name="Marletaz F."/>
            <person name="Cho S.-J."/>
            <person name="Edsinger-Gonzales E."/>
            <person name="Havlak P."/>
            <person name="Kuo D.-H."/>
            <person name="Larsson T."/>
            <person name="Lv J."/>
            <person name="Arendt D."/>
            <person name="Savage R."/>
            <person name="Osoegawa K."/>
            <person name="de Jong P."/>
            <person name="Lindberg D.R."/>
            <person name="Seaver E.C."/>
            <person name="Weisblat D.A."/>
            <person name="Putnam N.H."/>
            <person name="Grigoriev I.V."/>
            <person name="Rokhsar D.S."/>
        </authorList>
    </citation>
    <scope>NUCLEOTIDE SEQUENCE</scope>
    <source>
        <strain evidence="3">I ESC-2004</strain>
    </source>
</reference>
<dbReference type="EMBL" id="KB305506">
    <property type="protein sequence ID" value="ELU00973.1"/>
    <property type="molecule type" value="Genomic_DNA"/>
</dbReference>
<dbReference type="AlphaFoldDB" id="R7UB08"/>
<protein>
    <submittedName>
        <fullName evidence="1 2">Uncharacterized protein</fullName>
    </submittedName>
</protein>
<dbReference type="Proteomes" id="UP000014760">
    <property type="component" value="Unassembled WGS sequence"/>
</dbReference>
<name>R7UB08_CAPTE</name>
<evidence type="ECO:0000313" key="2">
    <source>
        <dbReference type="EnsemblMetazoa" id="CapteP196235"/>
    </source>
</evidence>
<reference evidence="2" key="3">
    <citation type="submission" date="2015-06" db="UniProtKB">
        <authorList>
            <consortium name="EnsemblMetazoa"/>
        </authorList>
    </citation>
    <scope>IDENTIFICATION</scope>
</reference>
<evidence type="ECO:0000313" key="3">
    <source>
        <dbReference type="Proteomes" id="UP000014760"/>
    </source>
</evidence>
<dbReference type="EMBL" id="AMQN01047182">
    <property type="status" value="NOT_ANNOTATED_CDS"/>
    <property type="molecule type" value="Genomic_DNA"/>
</dbReference>
<sequence>MDAVKAIKKMELEHETDLIRLQLEEARVITADRQHAREQHKDHWMPPALTMILALMVGLMCAETPSRGSEAMSKETIIKLDVEDQKLEFGVGVKDFNDYQNECMSGQTGMVDASHNFLVRTVSKETGTALQGFLKDYPGAAIDICGAVISKYRKPLKITVGK</sequence>
<gene>
    <name evidence="1" type="ORF">CAPTEDRAFT_196235</name>
</gene>
<dbReference type="HOGENOM" id="CLU_1637032_0_0_1"/>
<dbReference type="Pfam" id="PF10963">
    <property type="entry name" value="Phage_TAC_10"/>
    <property type="match status" value="1"/>
</dbReference>
<proteinExistence type="predicted"/>